<organism evidence="2">
    <name type="scientific">metagenome</name>
    <dbReference type="NCBI Taxonomy" id="256318"/>
    <lineage>
        <taxon>unclassified sequences</taxon>
        <taxon>metagenomes</taxon>
    </lineage>
</organism>
<sequence>MMTTTTGIISRPVRLKFAAGRLFVVGVMVAAAVSVAACAGQTTGEKGATAGAVLGTGIAMVTGAGLATTIGAGLIGGAAGYLGGEAIGSRK</sequence>
<name>A0A380TFM2_9ZZZZ</name>
<evidence type="ECO:0008006" key="3">
    <source>
        <dbReference type="Google" id="ProtNLM"/>
    </source>
</evidence>
<keyword evidence="1" id="KW-1133">Transmembrane helix</keyword>
<feature type="transmembrane region" description="Helical" evidence="1">
    <location>
        <begin position="54"/>
        <end position="82"/>
    </location>
</feature>
<dbReference type="AlphaFoldDB" id="A0A380TFM2"/>
<keyword evidence="1" id="KW-0472">Membrane</keyword>
<reference evidence="2" key="1">
    <citation type="submission" date="2018-07" db="EMBL/GenBank/DDBJ databases">
        <authorList>
            <person name="Quirk P.G."/>
            <person name="Krulwich T.A."/>
        </authorList>
    </citation>
    <scope>NUCLEOTIDE SEQUENCE</scope>
</reference>
<evidence type="ECO:0000256" key="1">
    <source>
        <dbReference type="SAM" id="Phobius"/>
    </source>
</evidence>
<evidence type="ECO:0000313" key="2">
    <source>
        <dbReference type="EMBL" id="SUS06837.1"/>
    </source>
</evidence>
<protein>
    <recommendedName>
        <fullName evidence="3">Glycine zipper domain-containing protein</fullName>
    </recommendedName>
</protein>
<dbReference type="EMBL" id="UIDG01000264">
    <property type="protein sequence ID" value="SUS06837.1"/>
    <property type="molecule type" value="Genomic_DNA"/>
</dbReference>
<gene>
    <name evidence="2" type="ORF">DF3PB_3360002</name>
</gene>
<proteinExistence type="predicted"/>
<keyword evidence="1" id="KW-0812">Transmembrane</keyword>
<accession>A0A380TFM2</accession>